<feature type="domain" description="3'-5' exonuclease" evidence="4">
    <location>
        <begin position="256"/>
        <end position="454"/>
    </location>
</feature>
<dbReference type="GO" id="GO:0008408">
    <property type="term" value="F:3'-5' exonuclease activity"/>
    <property type="evidence" value="ECO:0007669"/>
    <property type="project" value="InterPro"/>
</dbReference>
<dbReference type="Gene3D" id="3.30.420.10">
    <property type="entry name" value="Ribonuclease H-like superfamily/Ribonuclease H"/>
    <property type="match status" value="1"/>
</dbReference>
<dbReference type="GO" id="GO:0003676">
    <property type="term" value="F:nucleic acid binding"/>
    <property type="evidence" value="ECO:0007669"/>
    <property type="project" value="InterPro"/>
</dbReference>
<dbReference type="InterPro" id="IPR002562">
    <property type="entry name" value="3'-5'_exonuclease_dom"/>
</dbReference>
<feature type="compositionally biased region" description="Basic and acidic residues" evidence="3">
    <location>
        <begin position="470"/>
        <end position="490"/>
    </location>
</feature>
<sequence>MQTSSPRSPPAIPPITGCKWQRGRPVTTRSSLSHQGSSVVEPGQPGQLVTNETAALGEGQGQVQQTSASRQMEASHDEDVQSSAIQRIHLWDSSKPLRFAPTASLEVDRSTFTTTGATRMWKLNANAQDTLNHFSTDGRTVHNSAQDHAIDRKTVDMHSGLESNPYPHGDLSSCTGTATTQSSVSEYVASQGSDYTDEQDPDIQSDGAEIIEEQVPLDFQIPEDALRAAMMAPPNTRASYWSTKLYQGPEGEGLSTHYCKSADVAERVAQYFLKEKIVGFDIEWKPFGNPFSIKQNASLIQLACEDRIALFHISLFQGNKAEQLMPPSLKVVLESPEILKVGVAVKGDFKRLEKFLGVQAQGVFELSRLHNLVEWYEVDPSKVSNRLVSLAAQVLQHLQLPLYKGAQLDDEPDNTSSVRESDWSQSLDLQQIHYAAADAYAGFRLYHALEWKRKQLRPVPPAIQVCDYDSKRAPRPKEPRKTARAVDKPDINIQSATEQTPEMVEQRQEEVDNEEDYETAPEELMDSHDLEDPPSSLPEISKEALKGVNDATLNVEQGSNARIQPDPEEAQAYKRVGRVDLSQLRGPDLVYPTLPQDSVEEPSRPSSVSLCNPSSTTSSNRLLNENVDPIQLPVLGAGTEGDEFSDPDLEEALRVMALDDDGKLSSDATEVVMEGRPEREEEVADDAAVSHAVQEDIEVNNEITRFIEKPISTKILKTSDFSSVHVQAETKNTPTTPAHEPLAVESEDVSRTPEYQLATSWAQEYLRSTIPSPTSTAPSRIRATVPHLRAYHLWHHQKLLLDDIGKHLREPPLSHSTVTSYVLQAISLEKLSYEKQALKDMMMTMPSGLRRGRWRRLAGIVGALF</sequence>
<accession>A0A9W9CMN4</accession>
<evidence type="ECO:0000256" key="3">
    <source>
        <dbReference type="SAM" id="MobiDB-lite"/>
    </source>
</evidence>
<evidence type="ECO:0000259" key="4">
    <source>
        <dbReference type="SMART" id="SM00474"/>
    </source>
</evidence>
<gene>
    <name evidence="5" type="ORF">N0V83_005154</name>
</gene>
<dbReference type="PANTHER" id="PTHR13620">
    <property type="entry name" value="3-5 EXONUCLEASE"/>
    <property type="match status" value="1"/>
</dbReference>
<comment type="caution">
    <text evidence="5">The sequence shown here is derived from an EMBL/GenBank/DDBJ whole genome shotgun (WGS) entry which is preliminary data.</text>
</comment>
<proteinExistence type="predicted"/>
<dbReference type="InterPro" id="IPR012337">
    <property type="entry name" value="RNaseH-like_sf"/>
</dbReference>
<dbReference type="SUPFAM" id="SSF53098">
    <property type="entry name" value="Ribonuclease H-like"/>
    <property type="match status" value="1"/>
</dbReference>
<dbReference type="Proteomes" id="UP001140560">
    <property type="component" value="Unassembled WGS sequence"/>
</dbReference>
<protein>
    <recommendedName>
        <fullName evidence="4">3'-5' exonuclease domain-containing protein</fullName>
    </recommendedName>
</protein>
<feature type="region of interest" description="Disordered" evidence="3">
    <location>
        <begin position="1"/>
        <end position="46"/>
    </location>
</feature>
<feature type="compositionally biased region" description="Polar residues" evidence="3">
    <location>
        <begin position="27"/>
        <end position="38"/>
    </location>
</feature>
<dbReference type="GO" id="GO:0005634">
    <property type="term" value="C:nucleus"/>
    <property type="evidence" value="ECO:0007669"/>
    <property type="project" value="TreeGrafter"/>
</dbReference>
<dbReference type="GO" id="GO:0005737">
    <property type="term" value="C:cytoplasm"/>
    <property type="evidence" value="ECO:0007669"/>
    <property type="project" value="TreeGrafter"/>
</dbReference>
<dbReference type="InterPro" id="IPR036397">
    <property type="entry name" value="RNaseH_sf"/>
</dbReference>
<dbReference type="InterPro" id="IPR051132">
    <property type="entry name" value="3-5_Exonuclease_domain"/>
</dbReference>
<dbReference type="CDD" id="cd06141">
    <property type="entry name" value="WRN_exo"/>
    <property type="match status" value="1"/>
</dbReference>
<feature type="compositionally biased region" description="Polar residues" evidence="3">
    <location>
        <begin position="610"/>
        <end position="621"/>
    </location>
</feature>
<feature type="compositionally biased region" description="Acidic residues" evidence="3">
    <location>
        <begin position="511"/>
        <end position="524"/>
    </location>
</feature>
<dbReference type="Pfam" id="PF01612">
    <property type="entry name" value="DNA_pol_A_exo1"/>
    <property type="match status" value="1"/>
</dbReference>
<dbReference type="EMBL" id="JAPEUY010000008">
    <property type="protein sequence ID" value="KAJ4370633.1"/>
    <property type="molecule type" value="Genomic_DNA"/>
</dbReference>
<dbReference type="AlphaFoldDB" id="A0A9W9CMN4"/>
<organism evidence="5 6">
    <name type="scientific">Neocucurbitaria cava</name>
    <dbReference type="NCBI Taxonomy" id="798079"/>
    <lineage>
        <taxon>Eukaryota</taxon>
        <taxon>Fungi</taxon>
        <taxon>Dikarya</taxon>
        <taxon>Ascomycota</taxon>
        <taxon>Pezizomycotina</taxon>
        <taxon>Dothideomycetes</taxon>
        <taxon>Pleosporomycetidae</taxon>
        <taxon>Pleosporales</taxon>
        <taxon>Pleosporineae</taxon>
        <taxon>Cucurbitariaceae</taxon>
        <taxon>Neocucurbitaria</taxon>
    </lineage>
</organism>
<keyword evidence="6" id="KW-1185">Reference proteome</keyword>
<evidence type="ECO:0000313" key="6">
    <source>
        <dbReference type="Proteomes" id="UP001140560"/>
    </source>
</evidence>
<keyword evidence="1" id="KW-0540">Nuclease</keyword>
<evidence type="ECO:0000256" key="2">
    <source>
        <dbReference type="ARBA" id="ARBA00022801"/>
    </source>
</evidence>
<name>A0A9W9CMN4_9PLEO</name>
<feature type="region of interest" description="Disordered" evidence="3">
    <location>
        <begin position="470"/>
        <end position="539"/>
    </location>
</feature>
<evidence type="ECO:0000256" key="1">
    <source>
        <dbReference type="ARBA" id="ARBA00022722"/>
    </source>
</evidence>
<feature type="region of interest" description="Disordered" evidence="3">
    <location>
        <begin position="594"/>
        <end position="621"/>
    </location>
</feature>
<dbReference type="PANTHER" id="PTHR13620:SF104">
    <property type="entry name" value="EXONUCLEASE 3'-5' DOMAIN-CONTAINING PROTEIN 2"/>
    <property type="match status" value="1"/>
</dbReference>
<dbReference type="GO" id="GO:0006139">
    <property type="term" value="P:nucleobase-containing compound metabolic process"/>
    <property type="evidence" value="ECO:0007669"/>
    <property type="project" value="InterPro"/>
</dbReference>
<reference evidence="5" key="1">
    <citation type="submission" date="2022-10" db="EMBL/GenBank/DDBJ databases">
        <title>Tapping the CABI collections for fungal endophytes: first genome assemblies for Collariella, Neodidymelliopsis, Ascochyta clinopodiicola, Didymella pomorum, Didymosphaeria variabile, Neocosmospora piperis and Neocucurbitaria cava.</title>
        <authorList>
            <person name="Hill R."/>
        </authorList>
    </citation>
    <scope>NUCLEOTIDE SEQUENCE</scope>
    <source>
        <strain evidence="5">IMI 356814</strain>
    </source>
</reference>
<dbReference type="OrthoDB" id="1920326at2759"/>
<evidence type="ECO:0000313" key="5">
    <source>
        <dbReference type="EMBL" id="KAJ4370633.1"/>
    </source>
</evidence>
<dbReference type="SMART" id="SM00474">
    <property type="entry name" value="35EXOc"/>
    <property type="match status" value="1"/>
</dbReference>
<keyword evidence="2" id="KW-0378">Hydrolase</keyword>